<gene>
    <name evidence="1" type="ORF">MRB53_018272</name>
</gene>
<protein>
    <submittedName>
        <fullName evidence="1">Uncharacterized protein</fullName>
    </submittedName>
</protein>
<comment type="caution">
    <text evidence="1">The sequence shown here is derived from an EMBL/GenBank/DDBJ whole genome shotgun (WGS) entry which is preliminary data.</text>
</comment>
<dbReference type="Proteomes" id="UP001234297">
    <property type="component" value="Chromosome 5"/>
</dbReference>
<evidence type="ECO:0000313" key="1">
    <source>
        <dbReference type="EMBL" id="KAJ8641578.1"/>
    </source>
</evidence>
<proteinExistence type="predicted"/>
<organism evidence="1 2">
    <name type="scientific">Persea americana</name>
    <name type="common">Avocado</name>
    <dbReference type="NCBI Taxonomy" id="3435"/>
    <lineage>
        <taxon>Eukaryota</taxon>
        <taxon>Viridiplantae</taxon>
        <taxon>Streptophyta</taxon>
        <taxon>Embryophyta</taxon>
        <taxon>Tracheophyta</taxon>
        <taxon>Spermatophyta</taxon>
        <taxon>Magnoliopsida</taxon>
        <taxon>Magnoliidae</taxon>
        <taxon>Laurales</taxon>
        <taxon>Lauraceae</taxon>
        <taxon>Persea</taxon>
    </lineage>
</organism>
<evidence type="ECO:0000313" key="2">
    <source>
        <dbReference type="Proteomes" id="UP001234297"/>
    </source>
</evidence>
<keyword evidence="2" id="KW-1185">Reference proteome</keyword>
<reference evidence="1 2" key="1">
    <citation type="journal article" date="2022" name="Hortic Res">
        <title>A haplotype resolved chromosomal level avocado genome allows analysis of novel avocado genes.</title>
        <authorList>
            <person name="Nath O."/>
            <person name="Fletcher S.J."/>
            <person name="Hayward A."/>
            <person name="Shaw L.M."/>
            <person name="Masouleh A.K."/>
            <person name="Furtado A."/>
            <person name="Henry R.J."/>
            <person name="Mitter N."/>
        </authorList>
    </citation>
    <scope>NUCLEOTIDE SEQUENCE [LARGE SCALE GENOMIC DNA]</scope>
    <source>
        <strain evidence="2">cv. Hass</strain>
    </source>
</reference>
<sequence>MTQRQEVDRCDTTFNGVVDDLAGGEKDWVETARAKSWKSRGEEERNRASQGILHSCRYEGPRTAESLTEFVNT</sequence>
<accession>A0ACC2M7Z9</accession>
<name>A0ACC2M7Z9_PERAE</name>
<dbReference type="EMBL" id="CM056813">
    <property type="protein sequence ID" value="KAJ8641578.1"/>
    <property type="molecule type" value="Genomic_DNA"/>
</dbReference>